<dbReference type="OrthoDB" id="417078at2759"/>
<dbReference type="EMBL" id="LRBS01000091">
    <property type="protein sequence ID" value="OII75060.1"/>
    <property type="molecule type" value="Genomic_DNA"/>
</dbReference>
<reference evidence="3 4" key="1">
    <citation type="submission" date="2016-10" db="EMBL/GenBank/DDBJ databases">
        <title>Reductive evolution of mitochondrial metabolism and differential evolution of invasion-related proteins in Cryptosporidium.</title>
        <authorList>
            <person name="Liu S."/>
            <person name="Roellig D.M."/>
            <person name="Guo Y."/>
            <person name="Li N."/>
            <person name="Frace M.A."/>
            <person name="Tang K."/>
            <person name="Zhang L."/>
            <person name="Feng Y."/>
            <person name="Xiao L."/>
        </authorList>
    </citation>
    <scope>NUCLEOTIDE SEQUENCE [LARGE SCALE GENOMIC DNA]</scope>
    <source>
        <strain evidence="3">30847</strain>
    </source>
</reference>
<feature type="region of interest" description="Disordered" evidence="2">
    <location>
        <begin position="1"/>
        <end position="23"/>
    </location>
</feature>
<organism evidence="3 4">
    <name type="scientific">Cryptosporidium andersoni</name>
    <dbReference type="NCBI Taxonomy" id="117008"/>
    <lineage>
        <taxon>Eukaryota</taxon>
        <taxon>Sar</taxon>
        <taxon>Alveolata</taxon>
        <taxon>Apicomplexa</taxon>
        <taxon>Conoidasida</taxon>
        <taxon>Coccidia</taxon>
        <taxon>Eucoccidiorida</taxon>
        <taxon>Eimeriorina</taxon>
        <taxon>Cryptosporidiidae</taxon>
        <taxon>Cryptosporidium</taxon>
    </lineage>
</organism>
<dbReference type="RefSeq" id="XP_067067330.1">
    <property type="nucleotide sequence ID" value="XM_067210664.1"/>
</dbReference>
<accession>A0A1J4MPX9</accession>
<feature type="compositionally biased region" description="Basic and acidic residues" evidence="2">
    <location>
        <begin position="403"/>
        <end position="419"/>
    </location>
</feature>
<evidence type="ECO:0000256" key="2">
    <source>
        <dbReference type="SAM" id="MobiDB-lite"/>
    </source>
</evidence>
<feature type="region of interest" description="Disordered" evidence="2">
    <location>
        <begin position="783"/>
        <end position="807"/>
    </location>
</feature>
<evidence type="ECO:0000313" key="3">
    <source>
        <dbReference type="EMBL" id="OII75060.1"/>
    </source>
</evidence>
<keyword evidence="4" id="KW-1185">Reference proteome</keyword>
<feature type="region of interest" description="Disordered" evidence="2">
    <location>
        <begin position="403"/>
        <end position="460"/>
    </location>
</feature>
<evidence type="ECO:0000313" key="4">
    <source>
        <dbReference type="Proteomes" id="UP000186804"/>
    </source>
</evidence>
<name>A0A1J4MPX9_9CRYT</name>
<dbReference type="GeneID" id="92364606"/>
<feature type="coiled-coil region" evidence="1">
    <location>
        <begin position="336"/>
        <end position="363"/>
    </location>
</feature>
<keyword evidence="1" id="KW-0175">Coiled coil</keyword>
<sequence>MILSTGNAELTTNSQFTDPSTMTKVDPEYRDYINHLQNSTTALRHENSILKNDNAALVAKLDRVVSSSRSGIKLSENATTAEISEAFDKLSSENILLKREMERLIRDNNRCKIALQNNDPSILPKEDYNTKLVEPSSLKNIQNSNQALCQCEYILNELFEAVTYKLESYEKHIWEHRMSSLMAERDELAVQNMSLTDRLAEIEAIIKVDHILAERFNRPLEGTDEKNQILTLHRKLGFALDVNQQLERRLAFESQLSRSWQSNMHTIVSELRQYLYELGAAIRNSNGCGFFRSCGETLRGTHNNGNSNVADDTLNIGIKRSDRESLRLLRLAKQRIEADTKRLETCNKRIIELENEVASLRVRNHTSIYQDGAMQRAIQEQMVTSGIMNKDLQLYKTKSSIKDETISNDRHRDNSKEEGTVEMTKGNVIGNSNADGDETTANDNSIKLSSKKKDNENPGMRTQIVRNKNSAFEVNIGSPSSLNFEHGIRYSAYRGRIERLSGWLEDQVVSGHMFEKMKEIRQKRLSSGIIMKHSKEEDQNNASIDTNKIEDRSNCILNPMDIDAKQDIERRTQQFLRSRVLKSGINPYAGYSISNNIYGAISNNEKIGTNRIGVEDQWITSGMIPGDSMTDLPPQYYLWRKRELLNSLSPDIQLRKNLLNESISRIKSIQDKQVDQCSRKGESDDDICKTENSAKLFAPPLVMPNIQLPSRKHHDEHTKNIVNSNLIADLVTRQIQEHLENIVVDKQSELEKKIETLTSQIKSLESKATDYVGKQIKLAMESVKSPKSSLPSVPPTPSQQNSTQKPLLSIIKSTISFVDTKSAN</sequence>
<gene>
    <name evidence="3" type="ORF">cand_004210</name>
</gene>
<dbReference type="AlphaFoldDB" id="A0A1J4MPX9"/>
<evidence type="ECO:0000256" key="1">
    <source>
        <dbReference type="SAM" id="Coils"/>
    </source>
</evidence>
<protein>
    <submittedName>
        <fullName evidence="3">Uncharacterized protein</fullName>
    </submittedName>
</protein>
<proteinExistence type="predicted"/>
<dbReference type="VEuPathDB" id="CryptoDB:cand_004210"/>
<dbReference type="Proteomes" id="UP000186804">
    <property type="component" value="Unassembled WGS sequence"/>
</dbReference>
<comment type="caution">
    <text evidence="3">The sequence shown here is derived from an EMBL/GenBank/DDBJ whole genome shotgun (WGS) entry which is preliminary data.</text>
</comment>